<name>A0ABP8FLB7_9BACT</name>
<evidence type="ECO:0000313" key="3">
    <source>
        <dbReference type="Proteomes" id="UP001501844"/>
    </source>
</evidence>
<feature type="region of interest" description="Disordered" evidence="1">
    <location>
        <begin position="268"/>
        <end position="320"/>
    </location>
</feature>
<comment type="caution">
    <text evidence="2">The sequence shown here is derived from an EMBL/GenBank/DDBJ whole genome shotgun (WGS) entry which is preliminary data.</text>
</comment>
<reference evidence="3" key="1">
    <citation type="journal article" date="2019" name="Int. J. Syst. Evol. Microbiol.">
        <title>The Global Catalogue of Microorganisms (GCM) 10K type strain sequencing project: providing services to taxonomists for standard genome sequencing and annotation.</title>
        <authorList>
            <consortium name="The Broad Institute Genomics Platform"/>
            <consortium name="The Broad Institute Genome Sequencing Center for Infectious Disease"/>
            <person name="Wu L."/>
            <person name="Ma J."/>
        </authorList>
    </citation>
    <scope>NUCLEOTIDE SEQUENCE [LARGE SCALE GENOMIC DNA]</scope>
    <source>
        <strain evidence="3">JCM 17917</strain>
    </source>
</reference>
<evidence type="ECO:0000313" key="2">
    <source>
        <dbReference type="EMBL" id="GAA4306199.1"/>
    </source>
</evidence>
<feature type="compositionally biased region" description="Basic and acidic residues" evidence="1">
    <location>
        <begin position="19"/>
        <end position="36"/>
    </location>
</feature>
<feature type="compositionally biased region" description="Polar residues" evidence="1">
    <location>
        <begin position="37"/>
        <end position="59"/>
    </location>
</feature>
<evidence type="ECO:0000256" key="1">
    <source>
        <dbReference type="SAM" id="MobiDB-lite"/>
    </source>
</evidence>
<feature type="compositionally biased region" description="Polar residues" evidence="1">
    <location>
        <begin position="85"/>
        <end position="108"/>
    </location>
</feature>
<dbReference type="Proteomes" id="UP001501844">
    <property type="component" value="Unassembled WGS sequence"/>
</dbReference>
<protein>
    <submittedName>
        <fullName evidence="2">Uncharacterized protein</fullName>
    </submittedName>
</protein>
<feature type="compositionally biased region" description="Basic and acidic residues" evidence="1">
    <location>
        <begin position="146"/>
        <end position="165"/>
    </location>
</feature>
<dbReference type="RefSeq" id="WP_345165618.1">
    <property type="nucleotide sequence ID" value="NZ_BAABGX010000002.1"/>
</dbReference>
<sequence>MQDNKYRNPSSANQGDEQDNQRLGRDLYRRDQEHTPQHPQAQGSHWDPSNNFHTGPSHQTRSHFPEDQYGMNSNADLGGSRQKHYGTSQNSPYRAQNSLNYGDSRNTRQGQQPYPSSSSQGHNSNTHFSPYGDGRGNYSAIQDSYGRGHDNIHSERIDPRRRMDDSNENYYRGAYMDSRGVRTEPPLPENNPYNDWPGGRSRYKDDDYRYGSGNHDWYREHRYTDNDGRRVDRDKGDILDDMGEGLREAWHDIRHGAQNLWNRTTRTMYTGDLHPDRDRDRDHNYEYRSYRDRGRENGPRWSDESDHGRDPNTGHYSSRH</sequence>
<feature type="region of interest" description="Disordered" evidence="1">
    <location>
        <begin position="1"/>
        <end position="198"/>
    </location>
</feature>
<keyword evidence="3" id="KW-1185">Reference proteome</keyword>
<feature type="compositionally biased region" description="Low complexity" evidence="1">
    <location>
        <begin position="109"/>
        <end position="121"/>
    </location>
</feature>
<gene>
    <name evidence="2" type="ORF">GCM10023183_21160</name>
</gene>
<feature type="compositionally biased region" description="Basic and acidic residues" evidence="1">
    <location>
        <begin position="273"/>
        <end position="312"/>
    </location>
</feature>
<proteinExistence type="predicted"/>
<organism evidence="2 3">
    <name type="scientific">Nibribacter koreensis</name>
    <dbReference type="NCBI Taxonomy" id="1084519"/>
    <lineage>
        <taxon>Bacteria</taxon>
        <taxon>Pseudomonadati</taxon>
        <taxon>Bacteroidota</taxon>
        <taxon>Cytophagia</taxon>
        <taxon>Cytophagales</taxon>
        <taxon>Hymenobacteraceae</taxon>
        <taxon>Nibribacter</taxon>
    </lineage>
</organism>
<dbReference type="EMBL" id="BAABGX010000002">
    <property type="protein sequence ID" value="GAA4306199.1"/>
    <property type="molecule type" value="Genomic_DNA"/>
</dbReference>
<accession>A0ABP8FLB7</accession>